<gene>
    <name evidence="1" type="primary">WBGene00274519</name>
</gene>
<proteinExistence type="predicted"/>
<sequence>MLTLPLGRDFIGFGRLRAAFLLAATAAEAARALNSYQTGKVDEDTNRARRHSCYRVIIASTMGPLGRGIRIRLPACVIKAVRAKWPSATYSGFRPSELIDE</sequence>
<protein>
    <submittedName>
        <fullName evidence="1">Uncharacterized protein</fullName>
    </submittedName>
</protein>
<keyword evidence="2" id="KW-1185">Reference proteome</keyword>
<reference evidence="2" key="1">
    <citation type="journal article" date="2008" name="Nat. Genet.">
        <title>The Pristionchus pacificus genome provides a unique perspective on nematode lifestyle and parasitism.</title>
        <authorList>
            <person name="Dieterich C."/>
            <person name="Clifton S.W."/>
            <person name="Schuster L.N."/>
            <person name="Chinwalla A."/>
            <person name="Delehaunty K."/>
            <person name="Dinkelacker I."/>
            <person name="Fulton L."/>
            <person name="Fulton R."/>
            <person name="Godfrey J."/>
            <person name="Minx P."/>
            <person name="Mitreva M."/>
            <person name="Roeseler W."/>
            <person name="Tian H."/>
            <person name="Witte H."/>
            <person name="Yang S.P."/>
            <person name="Wilson R.K."/>
            <person name="Sommer R.J."/>
        </authorList>
    </citation>
    <scope>NUCLEOTIDE SEQUENCE [LARGE SCALE GENOMIC DNA]</scope>
    <source>
        <strain evidence="2">PS312</strain>
    </source>
</reference>
<dbReference type="PANTHER" id="PTHR36981">
    <property type="entry name" value="ZGC:195170"/>
    <property type="match status" value="1"/>
</dbReference>
<dbReference type="OrthoDB" id="5955457at2759"/>
<evidence type="ECO:0000313" key="2">
    <source>
        <dbReference type="Proteomes" id="UP000005239"/>
    </source>
</evidence>
<dbReference type="Proteomes" id="UP000005239">
    <property type="component" value="Unassembled WGS sequence"/>
</dbReference>
<dbReference type="EnsemblMetazoa" id="PPA36150.1">
    <property type="protein sequence ID" value="PPA36150.1"/>
    <property type="gene ID" value="WBGene00274519"/>
</dbReference>
<name>A0A2A6CWF7_PRIPA</name>
<accession>A0A8R1UQ25</accession>
<accession>A0A2A6CWF7</accession>
<dbReference type="AlphaFoldDB" id="A0A2A6CWF7"/>
<evidence type="ECO:0000313" key="1">
    <source>
        <dbReference type="EnsemblMetazoa" id="PPA36150.1"/>
    </source>
</evidence>
<organism evidence="1 2">
    <name type="scientific">Pristionchus pacificus</name>
    <name type="common">Parasitic nematode worm</name>
    <dbReference type="NCBI Taxonomy" id="54126"/>
    <lineage>
        <taxon>Eukaryota</taxon>
        <taxon>Metazoa</taxon>
        <taxon>Ecdysozoa</taxon>
        <taxon>Nematoda</taxon>
        <taxon>Chromadorea</taxon>
        <taxon>Rhabditida</taxon>
        <taxon>Rhabditina</taxon>
        <taxon>Diplogasteromorpha</taxon>
        <taxon>Diplogasteroidea</taxon>
        <taxon>Neodiplogasteridae</taxon>
        <taxon>Pristionchus</taxon>
    </lineage>
</organism>
<reference evidence="1" key="2">
    <citation type="submission" date="2022-06" db="UniProtKB">
        <authorList>
            <consortium name="EnsemblMetazoa"/>
        </authorList>
    </citation>
    <scope>IDENTIFICATION</scope>
    <source>
        <strain evidence="1">PS312</strain>
    </source>
</reference>
<dbReference type="PANTHER" id="PTHR36981:SF1">
    <property type="entry name" value="P2X PURINORECEPTOR 7 INTRACELLULAR DOMAIN-CONTAINING PROTEIN"/>
    <property type="match status" value="1"/>
</dbReference>